<dbReference type="PANTHER" id="PTHR43537">
    <property type="entry name" value="TRANSCRIPTIONAL REGULATOR, GNTR FAMILY"/>
    <property type="match status" value="1"/>
</dbReference>
<dbReference type="Pfam" id="PF00392">
    <property type="entry name" value="GntR"/>
    <property type="match status" value="1"/>
</dbReference>
<dbReference type="SUPFAM" id="SSF48008">
    <property type="entry name" value="GntR ligand-binding domain-like"/>
    <property type="match status" value="1"/>
</dbReference>
<dbReference type="AlphaFoldDB" id="A0A6G9IBD1"/>
<evidence type="ECO:0000313" key="5">
    <source>
        <dbReference type="EMBL" id="QIQ21129.1"/>
    </source>
</evidence>
<dbReference type="SUPFAM" id="SSF46785">
    <property type="entry name" value="Winged helix' DNA-binding domain"/>
    <property type="match status" value="1"/>
</dbReference>
<evidence type="ECO:0000256" key="1">
    <source>
        <dbReference type="ARBA" id="ARBA00023015"/>
    </source>
</evidence>
<dbReference type="PANTHER" id="PTHR43537:SF45">
    <property type="entry name" value="GNTR FAMILY REGULATORY PROTEIN"/>
    <property type="match status" value="1"/>
</dbReference>
<dbReference type="InParanoid" id="A0A6G9IBD1"/>
<dbReference type="KEGG" id="orb:IPMB12_05225"/>
<dbReference type="GO" id="GO:0003677">
    <property type="term" value="F:DNA binding"/>
    <property type="evidence" value="ECO:0007669"/>
    <property type="project" value="UniProtKB-KW"/>
</dbReference>
<name>A0A6G9IBD1_9GAMM</name>
<dbReference type="EMBL" id="CP050253">
    <property type="protein sequence ID" value="QIQ21129.1"/>
    <property type="molecule type" value="Genomic_DNA"/>
</dbReference>
<evidence type="ECO:0000313" key="6">
    <source>
        <dbReference type="Proteomes" id="UP000501168"/>
    </source>
</evidence>
<feature type="domain" description="HTH gntR-type" evidence="4">
    <location>
        <begin position="3"/>
        <end position="70"/>
    </location>
</feature>
<reference evidence="5 6" key="1">
    <citation type="submission" date="2020-03" db="EMBL/GenBank/DDBJ databases">
        <title>Complete genome sequence of Orbus sp. IPMB12 (BCRC 80908).</title>
        <authorList>
            <person name="Lo W.-S."/>
            <person name="Chang T.-H."/>
            <person name="Kuo C.-H."/>
        </authorList>
    </citation>
    <scope>NUCLEOTIDE SEQUENCE [LARGE SCALE GENOMIC DNA]</scope>
    <source>
        <strain evidence="5 6">IPMB12</strain>
    </source>
</reference>
<dbReference type="InterPro" id="IPR036390">
    <property type="entry name" value="WH_DNA-bd_sf"/>
</dbReference>
<protein>
    <submittedName>
        <fullName evidence="5">GntR family transcriptional regulator</fullName>
    </submittedName>
</protein>
<organism evidence="5 6">
    <name type="scientific">Zophobihabitans entericus</name>
    <dbReference type="NCBI Taxonomy" id="1635327"/>
    <lineage>
        <taxon>Bacteria</taxon>
        <taxon>Pseudomonadati</taxon>
        <taxon>Pseudomonadota</taxon>
        <taxon>Gammaproteobacteria</taxon>
        <taxon>Orbales</taxon>
        <taxon>Orbaceae</taxon>
        <taxon>Zophobihabitans</taxon>
    </lineage>
</organism>
<dbReference type="InterPro" id="IPR008920">
    <property type="entry name" value="TF_FadR/GntR_C"/>
</dbReference>
<keyword evidence="2" id="KW-0238">DNA-binding</keyword>
<accession>A0A6G9IBD1</accession>
<sequence length="217" mass="24828">MPMTKSNQAYELLEEMITFQDLAPGSMVSESILVELTGMGRSPVREALQRLANDKMIEIYPSKGILIKPISVETQLKLLEVRRFIGEYTNRMAACRATMEHRKEMLQIIDELNKIEQMDQLKMLFKLLKRIHQLTILAAQNEYLDLVLSPLQGLARRFWLAHLDNRAEELKKVAHLYAVKLHAISCSDENAAGAASLNINNYFTEYTYKTLSGIVKL</sequence>
<keyword evidence="6" id="KW-1185">Reference proteome</keyword>
<keyword evidence="3" id="KW-0804">Transcription</keyword>
<dbReference type="GO" id="GO:0003700">
    <property type="term" value="F:DNA-binding transcription factor activity"/>
    <property type="evidence" value="ECO:0007669"/>
    <property type="project" value="InterPro"/>
</dbReference>
<dbReference type="InterPro" id="IPR036388">
    <property type="entry name" value="WH-like_DNA-bd_sf"/>
</dbReference>
<dbReference type="Gene3D" id="1.20.120.530">
    <property type="entry name" value="GntR ligand-binding domain-like"/>
    <property type="match status" value="1"/>
</dbReference>
<dbReference type="Pfam" id="PF07729">
    <property type="entry name" value="FCD"/>
    <property type="match status" value="1"/>
</dbReference>
<gene>
    <name evidence="5" type="ORF">IPMB12_05225</name>
</gene>
<dbReference type="PROSITE" id="PS50949">
    <property type="entry name" value="HTH_GNTR"/>
    <property type="match status" value="1"/>
</dbReference>
<dbReference type="SMART" id="SM00345">
    <property type="entry name" value="HTH_GNTR"/>
    <property type="match status" value="1"/>
</dbReference>
<evidence type="ECO:0000256" key="2">
    <source>
        <dbReference type="ARBA" id="ARBA00023125"/>
    </source>
</evidence>
<keyword evidence="1" id="KW-0805">Transcription regulation</keyword>
<proteinExistence type="predicted"/>
<dbReference type="InterPro" id="IPR000524">
    <property type="entry name" value="Tscrpt_reg_HTH_GntR"/>
</dbReference>
<dbReference type="InterPro" id="IPR011711">
    <property type="entry name" value="GntR_C"/>
</dbReference>
<dbReference type="Gene3D" id="1.10.10.10">
    <property type="entry name" value="Winged helix-like DNA-binding domain superfamily/Winged helix DNA-binding domain"/>
    <property type="match status" value="1"/>
</dbReference>
<evidence type="ECO:0000259" key="4">
    <source>
        <dbReference type="PROSITE" id="PS50949"/>
    </source>
</evidence>
<evidence type="ECO:0000256" key="3">
    <source>
        <dbReference type="ARBA" id="ARBA00023163"/>
    </source>
</evidence>
<dbReference type="Proteomes" id="UP000501168">
    <property type="component" value="Chromosome"/>
</dbReference>